<organism evidence="2 3">
    <name type="scientific">Trifolium medium</name>
    <dbReference type="NCBI Taxonomy" id="97028"/>
    <lineage>
        <taxon>Eukaryota</taxon>
        <taxon>Viridiplantae</taxon>
        <taxon>Streptophyta</taxon>
        <taxon>Embryophyta</taxon>
        <taxon>Tracheophyta</taxon>
        <taxon>Spermatophyta</taxon>
        <taxon>Magnoliopsida</taxon>
        <taxon>eudicotyledons</taxon>
        <taxon>Gunneridae</taxon>
        <taxon>Pentapetalae</taxon>
        <taxon>rosids</taxon>
        <taxon>fabids</taxon>
        <taxon>Fabales</taxon>
        <taxon>Fabaceae</taxon>
        <taxon>Papilionoideae</taxon>
        <taxon>50 kb inversion clade</taxon>
        <taxon>NPAAA clade</taxon>
        <taxon>Hologalegina</taxon>
        <taxon>IRL clade</taxon>
        <taxon>Trifolieae</taxon>
        <taxon>Trifolium</taxon>
    </lineage>
</organism>
<evidence type="ECO:0000313" key="3">
    <source>
        <dbReference type="Proteomes" id="UP000265520"/>
    </source>
</evidence>
<accession>A0A392S8L5</accession>
<comment type="caution">
    <text evidence="2">The sequence shown here is derived from an EMBL/GenBank/DDBJ whole genome shotgun (WGS) entry which is preliminary data.</text>
</comment>
<name>A0A392S8L5_9FABA</name>
<dbReference type="EMBL" id="LXQA010331805">
    <property type="protein sequence ID" value="MCI44524.1"/>
    <property type="molecule type" value="Genomic_DNA"/>
</dbReference>
<reference evidence="2 3" key="1">
    <citation type="journal article" date="2018" name="Front. Plant Sci.">
        <title>Red Clover (Trifolium pratense) and Zigzag Clover (T. medium) - A Picture of Genomic Similarities and Differences.</title>
        <authorList>
            <person name="Dluhosova J."/>
            <person name="Istvanek J."/>
            <person name="Nedelnik J."/>
            <person name="Repkova J."/>
        </authorList>
    </citation>
    <scope>NUCLEOTIDE SEQUENCE [LARGE SCALE GENOMIC DNA]</scope>
    <source>
        <strain evidence="3">cv. 10/8</strain>
        <tissue evidence="2">Leaf</tissue>
    </source>
</reference>
<dbReference type="Proteomes" id="UP000265520">
    <property type="component" value="Unassembled WGS sequence"/>
</dbReference>
<protein>
    <submittedName>
        <fullName evidence="2">Uncharacterized protein</fullName>
    </submittedName>
</protein>
<keyword evidence="3" id="KW-1185">Reference proteome</keyword>
<feature type="non-terminal residue" evidence="2">
    <location>
        <position position="35"/>
    </location>
</feature>
<evidence type="ECO:0000313" key="2">
    <source>
        <dbReference type="EMBL" id="MCI44524.1"/>
    </source>
</evidence>
<sequence length="35" mass="3435">MKSSGIVAPGPVYSSVEFTASPPQPCSSGDLPVAA</sequence>
<proteinExistence type="predicted"/>
<feature type="region of interest" description="Disordered" evidence="1">
    <location>
        <begin position="1"/>
        <end position="35"/>
    </location>
</feature>
<dbReference type="AlphaFoldDB" id="A0A392S8L5"/>
<evidence type="ECO:0000256" key="1">
    <source>
        <dbReference type="SAM" id="MobiDB-lite"/>
    </source>
</evidence>